<comment type="subunit">
    <text evidence="2">Interacts with ribosomal protein uL14 (rplN).</text>
</comment>
<dbReference type="HAMAP" id="MF_01477">
    <property type="entry name" value="Iojap_RsfS"/>
    <property type="match status" value="1"/>
</dbReference>
<evidence type="ECO:0000313" key="3">
    <source>
        <dbReference type="EMBL" id="CAI8829599.1"/>
    </source>
</evidence>
<name>A0ABN8X5D5_9GAMM</name>
<comment type="function">
    <text evidence="2">Functions as a ribosomal silencing factor. Interacts with ribosomal protein uL14 (rplN), blocking formation of intersubunit bridge B8. Prevents association of the 30S and 50S ribosomal subunits and the formation of functional ribosomes, thus repressing translation.</text>
</comment>
<dbReference type="Proteomes" id="UP001162030">
    <property type="component" value="Chromosome"/>
</dbReference>
<keyword evidence="4" id="KW-1185">Reference proteome</keyword>
<sequence length="123" mass="13690">MNRPMTTDQLLQIVLLALDDGKGKDIKVIDVRKKTSIADFMVIVSGTSERHVKSLADHVIDEAKKNEVQPLGVEGQGGGEWVLVDLGDVIVHVMKPQTREFYQLEKFWQADHLPLYAVASAAH</sequence>
<evidence type="ECO:0000256" key="1">
    <source>
        <dbReference type="ARBA" id="ARBA00010574"/>
    </source>
</evidence>
<organism evidence="3 4">
    <name type="scientific">Methylocaldum szegediense</name>
    <dbReference type="NCBI Taxonomy" id="73780"/>
    <lineage>
        <taxon>Bacteria</taxon>
        <taxon>Pseudomonadati</taxon>
        <taxon>Pseudomonadota</taxon>
        <taxon>Gammaproteobacteria</taxon>
        <taxon>Methylococcales</taxon>
        <taxon>Methylococcaceae</taxon>
        <taxon>Methylocaldum</taxon>
    </lineage>
</organism>
<gene>
    <name evidence="2 3" type="primary">rsfS</name>
    <name evidence="3" type="ORF">MSZNOR_2118</name>
</gene>
<comment type="subcellular location">
    <subcellularLocation>
        <location evidence="2">Cytoplasm</location>
    </subcellularLocation>
</comment>
<dbReference type="EMBL" id="OX458333">
    <property type="protein sequence ID" value="CAI8829599.1"/>
    <property type="molecule type" value="Genomic_DNA"/>
</dbReference>
<dbReference type="InterPro" id="IPR004394">
    <property type="entry name" value="Iojap/RsfS/C7orf30"/>
</dbReference>
<keyword evidence="2" id="KW-0810">Translation regulation</keyword>
<accession>A0ABN8X5D5</accession>
<dbReference type="PANTHER" id="PTHR21043:SF0">
    <property type="entry name" value="MITOCHONDRIAL ASSEMBLY OF RIBOSOMAL LARGE SUBUNIT PROTEIN 1"/>
    <property type="match status" value="1"/>
</dbReference>
<keyword evidence="2" id="KW-0678">Repressor</keyword>
<keyword evidence="2" id="KW-0963">Cytoplasm</keyword>
<dbReference type="PANTHER" id="PTHR21043">
    <property type="entry name" value="IOJAP SUPERFAMILY ORTHOLOG"/>
    <property type="match status" value="1"/>
</dbReference>
<dbReference type="SUPFAM" id="SSF81301">
    <property type="entry name" value="Nucleotidyltransferase"/>
    <property type="match status" value="1"/>
</dbReference>
<dbReference type="Gene3D" id="3.30.460.10">
    <property type="entry name" value="Beta Polymerase, domain 2"/>
    <property type="match status" value="1"/>
</dbReference>
<dbReference type="InterPro" id="IPR043519">
    <property type="entry name" value="NT_sf"/>
</dbReference>
<protein>
    <recommendedName>
        <fullName evidence="2">Ribosomal silencing factor RsfS</fullName>
    </recommendedName>
</protein>
<reference evidence="3 4" key="1">
    <citation type="submission" date="2023-03" db="EMBL/GenBank/DDBJ databases">
        <authorList>
            <person name="Pearce D."/>
        </authorList>
    </citation>
    <scope>NUCLEOTIDE SEQUENCE [LARGE SCALE GENOMIC DNA]</scope>
    <source>
        <strain evidence="3">Msz</strain>
    </source>
</reference>
<evidence type="ECO:0000256" key="2">
    <source>
        <dbReference type="HAMAP-Rule" id="MF_01477"/>
    </source>
</evidence>
<evidence type="ECO:0000313" key="4">
    <source>
        <dbReference type="Proteomes" id="UP001162030"/>
    </source>
</evidence>
<dbReference type="Pfam" id="PF02410">
    <property type="entry name" value="RsfS"/>
    <property type="match status" value="1"/>
</dbReference>
<comment type="similarity">
    <text evidence="1 2">Belongs to the Iojap/RsfS family.</text>
</comment>
<proteinExistence type="inferred from homology"/>
<dbReference type="NCBIfam" id="TIGR00090">
    <property type="entry name" value="rsfS_iojap_ybeB"/>
    <property type="match status" value="1"/>
</dbReference>